<feature type="binding site" evidence="5">
    <location>
        <begin position="591"/>
        <end position="592"/>
    </location>
    <ligand>
        <name>substrate</name>
    </ligand>
</feature>
<protein>
    <submittedName>
        <fullName evidence="9">Trehalose and maltose hydrolase (Possible phosphorylase)</fullName>
    </submittedName>
</protein>
<dbReference type="Proteomes" id="UP000198755">
    <property type="component" value="Unassembled WGS sequence"/>
</dbReference>
<dbReference type="Gene3D" id="2.60.420.10">
    <property type="entry name" value="Maltose phosphorylase, domain 3"/>
    <property type="match status" value="1"/>
</dbReference>
<feature type="domain" description="Glycoside hydrolase family 65 C-terminal" evidence="7">
    <location>
        <begin position="689"/>
        <end position="746"/>
    </location>
</feature>
<dbReference type="InterPro" id="IPR011013">
    <property type="entry name" value="Gal_mutarotase_sf_dom"/>
</dbReference>
<dbReference type="Pfam" id="PF03636">
    <property type="entry name" value="Glyco_hydro_65N"/>
    <property type="match status" value="1"/>
</dbReference>
<evidence type="ECO:0000259" key="7">
    <source>
        <dbReference type="Pfam" id="PF03633"/>
    </source>
</evidence>
<dbReference type="InterPro" id="IPR008928">
    <property type="entry name" value="6-hairpin_glycosidase_sf"/>
</dbReference>
<dbReference type="PANTHER" id="PTHR11051">
    <property type="entry name" value="GLYCOSYL HYDROLASE-RELATED"/>
    <property type="match status" value="1"/>
</dbReference>
<evidence type="ECO:0000313" key="10">
    <source>
        <dbReference type="Proteomes" id="UP000198755"/>
    </source>
</evidence>
<evidence type="ECO:0000259" key="6">
    <source>
        <dbReference type="Pfam" id="PF03632"/>
    </source>
</evidence>
<evidence type="ECO:0000256" key="1">
    <source>
        <dbReference type="ARBA" id="ARBA00006768"/>
    </source>
</evidence>
<dbReference type="Pfam" id="PF03632">
    <property type="entry name" value="Glyco_hydro_65m"/>
    <property type="match status" value="1"/>
</dbReference>
<dbReference type="GO" id="GO:0005975">
    <property type="term" value="P:carbohydrate metabolic process"/>
    <property type="evidence" value="ECO:0007669"/>
    <property type="project" value="InterPro"/>
</dbReference>
<dbReference type="Gene3D" id="2.70.98.40">
    <property type="entry name" value="Glycoside hydrolase, family 65, N-terminal domain"/>
    <property type="match status" value="1"/>
</dbReference>
<dbReference type="InterPro" id="IPR005195">
    <property type="entry name" value="Glyco_hydro_65_M"/>
</dbReference>
<dbReference type="SUPFAM" id="SSF48208">
    <property type="entry name" value="Six-hairpin glycosidases"/>
    <property type="match status" value="1"/>
</dbReference>
<evidence type="ECO:0000256" key="3">
    <source>
        <dbReference type="ARBA" id="ARBA00022679"/>
    </source>
</evidence>
<dbReference type="InterPro" id="IPR037018">
    <property type="entry name" value="GH65_N"/>
</dbReference>
<evidence type="ECO:0000256" key="4">
    <source>
        <dbReference type="PIRSR" id="PIRSR036289-50"/>
    </source>
</evidence>
<accession>A0A1I4B663</accession>
<dbReference type="GO" id="GO:0004553">
    <property type="term" value="F:hydrolase activity, hydrolyzing O-glycosyl compounds"/>
    <property type="evidence" value="ECO:0007669"/>
    <property type="project" value="TreeGrafter"/>
</dbReference>
<sequence length="769" mass="84431">MIETGTMEQMLRPTADPAWLLATEGYDPLRESSFESRFAISNGFLGVRGGRAATRGARWVVPARTYVAGLFDKSDAQHAIPELIPAADWMKLRILLPGGALIQHPGDVSSHRITLDLQRGALLSECSRLKAPDISLRLRTLRFVSLSDRALGLQLIQLEIEEGEVEVTLEASFEGMNLGLASVQIDQHVGVWRTEHSGKSIAMASGSSLQVDGHDLFGTALGQLKSSWSWKTRAGQVVCFERSVAIVRSDVEAFNPAAAAIEKLGAARQLGWHGVTAAHEAAWASRWLLSDVLVDGDASVQQALRFAIYHLNSAANPGDERVSIGARALTGADYHGHVFWDTEIFLLPFYIFTWPEAARALLMYRFHTLDGARAKATRMGWRGALYAWESALTGAEAAPAQAIGPDRQVIPILCGSQEQHISADVAYAVWQYWQATGDDRFLREAGAEIILETGRFWSSRAKLEADGRRHIRGVIGPDEYHEDIDDNAYTNVMARWNVRRALDIAALLHERWPECWQSLASRLDIGEAELKQWRIVAESIAANPDPKTGLFQEFSGYFELERINLADYAGRSVPMDVVLGRERTQKSQVIKQADVVALLALLPNEFAGETGAENFRYYEPRCDHGSSLSPAMHGLVAARLGQSEKALRYFRKAAAIDLSDTHVAIDGGVHIAALGGNWMLVVLGFAGLSLRDDGIGVDPQLPAAWRSLSFGVQWRGRSLKIRIDQEKNRLEATLESGAPMMLVVGGAPPRELRQGNALQVDLSAELAPA</sequence>
<dbReference type="InterPro" id="IPR005194">
    <property type="entry name" value="Glyco_hydro_65_C"/>
</dbReference>
<feature type="active site" description="Proton donor" evidence="4">
    <location>
        <position position="479"/>
    </location>
</feature>
<keyword evidence="9" id="KW-0378">Hydrolase</keyword>
<dbReference type="PIRSF" id="PIRSF036289">
    <property type="entry name" value="Glycosyl_hydrolase_malt_phosph"/>
    <property type="match status" value="1"/>
</dbReference>
<dbReference type="STRING" id="1612308.SAMN05444581_11363"/>
<evidence type="ECO:0000256" key="2">
    <source>
        <dbReference type="ARBA" id="ARBA00022676"/>
    </source>
</evidence>
<feature type="domain" description="Glycoside hydrolase family 65 central catalytic" evidence="6">
    <location>
        <begin position="305"/>
        <end position="679"/>
    </location>
</feature>
<dbReference type="PANTHER" id="PTHR11051:SF8">
    <property type="entry name" value="PROTEIN-GLUCOSYLGALACTOSYLHYDROXYLYSINE GLUCOSIDASE"/>
    <property type="match status" value="1"/>
</dbReference>
<dbReference type="AlphaFoldDB" id="A0A1I4B663"/>
<proteinExistence type="inferred from homology"/>
<dbReference type="EMBL" id="FOSN01000013">
    <property type="protein sequence ID" value="SFK64348.1"/>
    <property type="molecule type" value="Genomic_DNA"/>
</dbReference>
<evidence type="ECO:0000313" key="9">
    <source>
        <dbReference type="EMBL" id="SFK64348.1"/>
    </source>
</evidence>
<keyword evidence="2" id="KW-0328">Glycosyltransferase</keyword>
<dbReference type="RefSeq" id="WP_091684748.1">
    <property type="nucleotide sequence ID" value="NZ_FOSN01000013.1"/>
</dbReference>
<keyword evidence="10" id="KW-1185">Reference proteome</keyword>
<feature type="binding site" evidence="5">
    <location>
        <begin position="340"/>
        <end position="341"/>
    </location>
    <ligand>
        <name>substrate</name>
    </ligand>
</feature>
<dbReference type="Gene3D" id="1.50.10.10">
    <property type="match status" value="1"/>
</dbReference>
<evidence type="ECO:0000259" key="8">
    <source>
        <dbReference type="Pfam" id="PF03636"/>
    </source>
</evidence>
<dbReference type="GO" id="GO:0016757">
    <property type="term" value="F:glycosyltransferase activity"/>
    <property type="evidence" value="ECO:0007669"/>
    <property type="project" value="UniProtKB-KW"/>
</dbReference>
<dbReference type="OrthoDB" id="414934at2"/>
<evidence type="ECO:0000256" key="5">
    <source>
        <dbReference type="PIRSR" id="PIRSR036289-51"/>
    </source>
</evidence>
<organism evidence="9 10">
    <name type="scientific">Methylocapsa palsarum</name>
    <dbReference type="NCBI Taxonomy" id="1612308"/>
    <lineage>
        <taxon>Bacteria</taxon>
        <taxon>Pseudomonadati</taxon>
        <taxon>Pseudomonadota</taxon>
        <taxon>Alphaproteobacteria</taxon>
        <taxon>Hyphomicrobiales</taxon>
        <taxon>Beijerinckiaceae</taxon>
        <taxon>Methylocapsa</taxon>
    </lineage>
</organism>
<dbReference type="InterPro" id="IPR017045">
    <property type="entry name" value="Malt_Pase/Glycosyl_Hdrlase"/>
</dbReference>
<gene>
    <name evidence="9" type="ORF">SAMN05444581_11363</name>
</gene>
<keyword evidence="3" id="KW-0808">Transferase</keyword>
<reference evidence="9 10" key="1">
    <citation type="submission" date="2016-10" db="EMBL/GenBank/DDBJ databases">
        <authorList>
            <person name="de Groot N.N."/>
        </authorList>
    </citation>
    <scope>NUCLEOTIDE SEQUENCE [LARGE SCALE GENOMIC DNA]</scope>
    <source>
        <strain evidence="9 10">NE2</strain>
    </source>
</reference>
<dbReference type="InterPro" id="IPR005196">
    <property type="entry name" value="Glyco_hydro_65_N"/>
</dbReference>
<dbReference type="SUPFAM" id="SSF74650">
    <property type="entry name" value="Galactose mutarotase-like"/>
    <property type="match status" value="1"/>
</dbReference>
<dbReference type="GO" id="GO:0030246">
    <property type="term" value="F:carbohydrate binding"/>
    <property type="evidence" value="ECO:0007669"/>
    <property type="project" value="InterPro"/>
</dbReference>
<dbReference type="InterPro" id="IPR012341">
    <property type="entry name" value="6hp_glycosidase-like_sf"/>
</dbReference>
<dbReference type="Pfam" id="PF03633">
    <property type="entry name" value="Glyco_hydro_65C"/>
    <property type="match status" value="1"/>
</dbReference>
<feature type="domain" description="Glycoside hydrolase family 65 N-terminal" evidence="8">
    <location>
        <begin position="23"/>
        <end position="249"/>
    </location>
</feature>
<comment type="similarity">
    <text evidence="1">Belongs to the glycosyl hydrolase 65 family.</text>
</comment>
<name>A0A1I4B663_9HYPH</name>